<organism evidence="2 3">
    <name type="scientific">Fibrisoma limi BUZ 3</name>
    <dbReference type="NCBI Taxonomy" id="1185876"/>
    <lineage>
        <taxon>Bacteria</taxon>
        <taxon>Pseudomonadati</taxon>
        <taxon>Bacteroidota</taxon>
        <taxon>Cytophagia</taxon>
        <taxon>Cytophagales</taxon>
        <taxon>Spirosomataceae</taxon>
        <taxon>Fibrisoma</taxon>
    </lineage>
</organism>
<evidence type="ECO:0000256" key="1">
    <source>
        <dbReference type="SAM" id="Phobius"/>
    </source>
</evidence>
<sequence length="175" mass="20408">MQTLTQHQVDILRNHLLLNGSDPFLLDELLDHLACEVEYYVWLGLPFEKALEHVQHNTDRQTVSQLNKTYYQELTTQSDNQLRVDTLDDIVFENRNKAYGAYDLRQMYPKVMRNALFLTLGLFLMLMGLMGGVSKGNWSYASRWGVMWIVGLCTTAYGGGNWYLQSVRQKYMIRE</sequence>
<dbReference type="RefSeq" id="WP_009282705.1">
    <property type="nucleotide sequence ID" value="NZ_CAIT01000006.1"/>
</dbReference>
<dbReference type="eggNOG" id="COG0810">
    <property type="taxonomic scope" value="Bacteria"/>
</dbReference>
<reference evidence="2 3" key="1">
    <citation type="journal article" date="2012" name="J. Bacteriol.">
        <title>Genome Sequence of the Filamentous Bacterium Fibrisoma limi BUZ 3T.</title>
        <authorList>
            <person name="Filippini M."/>
            <person name="Qi W."/>
            <person name="Jaenicke S."/>
            <person name="Goesmann A."/>
            <person name="Smits T.H."/>
            <person name="Bagheri H.C."/>
        </authorList>
    </citation>
    <scope>NUCLEOTIDE SEQUENCE [LARGE SCALE GENOMIC DNA]</scope>
    <source>
        <strain evidence="3">BUZ 3T</strain>
    </source>
</reference>
<proteinExistence type="predicted"/>
<dbReference type="STRING" id="1185876.BN8_03269"/>
<comment type="caution">
    <text evidence="2">The sequence shown here is derived from an EMBL/GenBank/DDBJ whole genome shotgun (WGS) entry which is preliminary data.</text>
</comment>
<keyword evidence="1" id="KW-0472">Membrane</keyword>
<feature type="transmembrane region" description="Helical" evidence="1">
    <location>
        <begin position="145"/>
        <end position="164"/>
    </location>
</feature>
<dbReference type="AlphaFoldDB" id="I2GJQ0"/>
<name>I2GJQ0_9BACT</name>
<accession>I2GJQ0</accession>
<dbReference type="EMBL" id="CAIT01000006">
    <property type="protein sequence ID" value="CCH54125.1"/>
    <property type="molecule type" value="Genomic_DNA"/>
</dbReference>
<feature type="transmembrane region" description="Helical" evidence="1">
    <location>
        <begin position="115"/>
        <end position="133"/>
    </location>
</feature>
<evidence type="ECO:0000313" key="2">
    <source>
        <dbReference type="EMBL" id="CCH54125.1"/>
    </source>
</evidence>
<keyword evidence="1" id="KW-0812">Transmembrane</keyword>
<gene>
    <name evidence="2" type="ORF">BN8_03269</name>
</gene>
<dbReference type="Proteomes" id="UP000009309">
    <property type="component" value="Unassembled WGS sequence"/>
</dbReference>
<dbReference type="OrthoDB" id="951650at2"/>
<keyword evidence="1" id="KW-1133">Transmembrane helix</keyword>
<protein>
    <submittedName>
        <fullName evidence="2">Uncharacterized protein</fullName>
    </submittedName>
</protein>
<keyword evidence="3" id="KW-1185">Reference proteome</keyword>
<evidence type="ECO:0000313" key="3">
    <source>
        <dbReference type="Proteomes" id="UP000009309"/>
    </source>
</evidence>